<evidence type="ECO:0000313" key="2">
    <source>
        <dbReference type="Proteomes" id="UP000198211"/>
    </source>
</evidence>
<dbReference type="OrthoDB" id="114600at2759"/>
<accession>A0A225WFF9</accession>
<evidence type="ECO:0000313" key="1">
    <source>
        <dbReference type="EMBL" id="OWZ16355.1"/>
    </source>
</evidence>
<comment type="caution">
    <text evidence="1">The sequence shown here is derived from an EMBL/GenBank/DDBJ whole genome shotgun (WGS) entry which is preliminary data.</text>
</comment>
<dbReference type="AlphaFoldDB" id="A0A225WFF9"/>
<gene>
    <name evidence="1" type="ORF">PHMEG_0009861</name>
</gene>
<evidence type="ECO:0008006" key="3">
    <source>
        <dbReference type="Google" id="ProtNLM"/>
    </source>
</evidence>
<keyword evidence="2" id="KW-1185">Reference proteome</keyword>
<dbReference type="EMBL" id="NBNE01000947">
    <property type="protein sequence ID" value="OWZ16355.1"/>
    <property type="molecule type" value="Genomic_DNA"/>
</dbReference>
<protein>
    <recommendedName>
        <fullName evidence="3">PH domain-containing protein</fullName>
    </recommendedName>
</protein>
<organism evidence="1 2">
    <name type="scientific">Phytophthora megakarya</name>
    <dbReference type="NCBI Taxonomy" id="4795"/>
    <lineage>
        <taxon>Eukaryota</taxon>
        <taxon>Sar</taxon>
        <taxon>Stramenopiles</taxon>
        <taxon>Oomycota</taxon>
        <taxon>Peronosporomycetes</taxon>
        <taxon>Peronosporales</taxon>
        <taxon>Peronosporaceae</taxon>
        <taxon>Phytophthora</taxon>
    </lineage>
</organism>
<dbReference type="Proteomes" id="UP000198211">
    <property type="component" value="Unassembled WGS sequence"/>
</dbReference>
<proteinExistence type="predicted"/>
<sequence>MCTIDSPMRSMRLEPSRVSVNSLGKYYADSPSPFTKPGDSYRRQQFQTHPLDSVPHPALTRKQGFLTALRVRNAVTLDGDGRGILDTIIPHIHRGRRLFYALVDSELREYADTVTLSNLAQTPCLHRYNLYNPRQICRVVDVPVTRGGAEALLRQSFLLIVDHSTHLFFTASSAIDKQTWMAELNHACVLGELQHPISVKVQSPRPVAAVPQPDPTSLAAVVIDAFKSRRKSTVEGRRSSICVPKPKPDDTLQVEYRISYL</sequence>
<reference evidence="2" key="1">
    <citation type="submission" date="2017-03" db="EMBL/GenBank/DDBJ databases">
        <title>Phytopthora megakarya and P. palmivora, two closely related causual agents of cacao black pod achieved similar genome size and gene model numbers by different mechanisms.</title>
        <authorList>
            <person name="Ali S."/>
            <person name="Shao J."/>
            <person name="Larry D.J."/>
            <person name="Kronmiller B."/>
            <person name="Shen D."/>
            <person name="Strem M.D."/>
            <person name="Melnick R.L."/>
            <person name="Guiltinan M.J."/>
            <person name="Tyler B.M."/>
            <person name="Meinhardt L.W."/>
            <person name="Bailey B.A."/>
        </authorList>
    </citation>
    <scope>NUCLEOTIDE SEQUENCE [LARGE SCALE GENOMIC DNA]</scope>
    <source>
        <strain evidence="2">zdho120</strain>
    </source>
</reference>
<name>A0A225WFF9_9STRA</name>
<dbReference type="STRING" id="4795.A0A225WFF9"/>